<comment type="caution">
    <text evidence="1">The sequence shown here is derived from an EMBL/GenBank/DDBJ whole genome shotgun (WGS) entry which is preliminary data.</text>
</comment>
<sequence>MSTSSTPNLFQQVNVGRLTLRHRLALAPLTRFRADSAHVPLLPVASEYYAQRGSTPGTLLITEATLVGPQAGGYNNLPGIWSDTQIAAWKKVVTSLSLGYGFETDAAIQQITAAVHARGSYMYLQIWALGRTADPGFLSAAGLDLVSASDIPLSYQSTPVPRALTVAEIKEYVQLFAKAASNAVYLAGFDGVEIHGANGYLVDQFLQDMSNQRTDEYGGSPENRARFGLEILEAVAKEIGADRMGIRISPWGKYQDMGMTNPKPTYTYFVEQMKERFPDMAYLHVTEPRVGAELGLEGADGKEREEGSISTEEENNFLRRVWSPRPFITAGGYTRELAIKAAERGDIVAVGRYFLANPDLPLRWKEDLPLNSYDRSTFYVPGDISGKGYSDYPFIDGTTSIPPLALTLPSFPSKLAEAAASVLDGKFPQGSRVGTQLPI</sequence>
<reference evidence="1 2" key="1">
    <citation type="journal article" date="2021" name="Appl. Environ. Microbiol.">
        <title>Genetic linkage and physical mapping for an oyster mushroom Pleurotus cornucopiae and QTL analysis for the trait cap color.</title>
        <authorList>
            <person name="Zhang Y."/>
            <person name="Gao W."/>
            <person name="Sonnenberg A."/>
            <person name="Chen Q."/>
            <person name="Zhang J."/>
            <person name="Huang C."/>
        </authorList>
    </citation>
    <scope>NUCLEOTIDE SEQUENCE [LARGE SCALE GENOMIC DNA]</scope>
    <source>
        <strain evidence="1">CCMSSC00406</strain>
    </source>
</reference>
<gene>
    <name evidence="1" type="ORF">CCMSSC00406_0005393</name>
</gene>
<name>A0ACB7IP10_PLECO</name>
<dbReference type="Proteomes" id="UP000824881">
    <property type="component" value="Unassembled WGS sequence"/>
</dbReference>
<proteinExistence type="predicted"/>
<dbReference type="EMBL" id="WQMT02000009">
    <property type="protein sequence ID" value="KAG9219499.1"/>
    <property type="molecule type" value="Genomic_DNA"/>
</dbReference>
<protein>
    <submittedName>
        <fullName evidence="1">Uncharacterized protein</fullName>
    </submittedName>
</protein>
<evidence type="ECO:0000313" key="1">
    <source>
        <dbReference type="EMBL" id="KAG9219499.1"/>
    </source>
</evidence>
<keyword evidence="2" id="KW-1185">Reference proteome</keyword>
<evidence type="ECO:0000313" key="2">
    <source>
        <dbReference type="Proteomes" id="UP000824881"/>
    </source>
</evidence>
<accession>A0ACB7IP10</accession>
<organism evidence="1 2">
    <name type="scientific">Pleurotus cornucopiae</name>
    <name type="common">Cornucopia mushroom</name>
    <dbReference type="NCBI Taxonomy" id="5321"/>
    <lineage>
        <taxon>Eukaryota</taxon>
        <taxon>Fungi</taxon>
        <taxon>Dikarya</taxon>
        <taxon>Basidiomycota</taxon>
        <taxon>Agaricomycotina</taxon>
        <taxon>Agaricomycetes</taxon>
        <taxon>Agaricomycetidae</taxon>
        <taxon>Agaricales</taxon>
        <taxon>Pleurotineae</taxon>
        <taxon>Pleurotaceae</taxon>
        <taxon>Pleurotus</taxon>
    </lineage>
</organism>